<evidence type="ECO:0000259" key="1">
    <source>
        <dbReference type="Pfam" id="PF03354"/>
    </source>
</evidence>
<dbReference type="PANTHER" id="PTHR41287">
    <property type="match status" value="1"/>
</dbReference>
<dbReference type="Proteomes" id="UP000251211">
    <property type="component" value="Unassembled WGS sequence"/>
</dbReference>
<evidence type="ECO:0000313" key="2">
    <source>
        <dbReference type="EMBL" id="SPZ41624.1"/>
    </source>
</evidence>
<sequence length="414" mass="46202">MPRRNGKSTVASILALGSVVLSIAPNIGVLASTKEQAKEIFDGVKYTFVTNEALTTRFKVTHLKGIESKRADKPAHFKIHAGNGDSLQGITFAGLIPVLVDELHITKPEAYDAAVKGASVGVRNGPVIGITTAGTDDSELLKRLYERGRKAIANPASDERFGFWHWYVEPEVELWDKEALLRANPAAHFGRIDIDEEIKEGKSNTAGDYFEFRRYRRNQFVSSNNIWLGIDQWVKCSGEGIPKDYVGPVIFAIDRTEQYGWVTMTAAVKIDEIVYTERIMRQRNPTIEWIEQTCIELHARWGAELFVANVDTLKEVIINLRDNHGLPAEYLTNQQMVSATAIVGHMISEARLVQDKKDPIYKKQLPNTVAVVAGEGIKVSTKESTGDIDAVRSMLMACYKAESMEPQFFTPLVF</sequence>
<comment type="caution">
    <text evidence="2">The sequence shown here is derived from an EMBL/GenBank/DDBJ whole genome shotgun (WGS) entry which is preliminary data.</text>
</comment>
<evidence type="ECO:0000313" key="3">
    <source>
        <dbReference type="Proteomes" id="UP000251211"/>
    </source>
</evidence>
<name>A0AB38FJ50_RHOWR</name>
<feature type="domain" description="Terminase large subunit-like ATPase" evidence="1">
    <location>
        <begin position="1"/>
        <end position="146"/>
    </location>
</feature>
<dbReference type="PANTHER" id="PTHR41287:SF1">
    <property type="entry name" value="PROTEIN YMFN"/>
    <property type="match status" value="1"/>
</dbReference>
<dbReference type="InterPro" id="IPR005021">
    <property type="entry name" value="Terminase_largesu-like"/>
</dbReference>
<protein>
    <submittedName>
        <fullName evidence="2">Phage terminase family protein</fullName>
    </submittedName>
</protein>
<dbReference type="EMBL" id="UAUI01000023">
    <property type="protein sequence ID" value="SPZ41624.1"/>
    <property type="molecule type" value="Genomic_DNA"/>
</dbReference>
<dbReference type="AlphaFoldDB" id="A0AB38FJ50"/>
<dbReference type="Pfam" id="PF03354">
    <property type="entry name" value="TerL_ATPase"/>
    <property type="match status" value="1"/>
</dbReference>
<gene>
    <name evidence="2" type="ORF">NCTC13229_05135</name>
</gene>
<organism evidence="2 3">
    <name type="scientific">Rhodococcus wratislaviensis</name>
    <name type="common">Tsukamurella wratislaviensis</name>
    <dbReference type="NCBI Taxonomy" id="44752"/>
    <lineage>
        <taxon>Bacteria</taxon>
        <taxon>Bacillati</taxon>
        <taxon>Actinomycetota</taxon>
        <taxon>Actinomycetes</taxon>
        <taxon>Mycobacteriales</taxon>
        <taxon>Nocardiaceae</taxon>
        <taxon>Rhodococcus</taxon>
    </lineage>
</organism>
<accession>A0AB38FJ50</accession>
<dbReference type="Gene3D" id="3.40.50.300">
    <property type="entry name" value="P-loop containing nucleotide triphosphate hydrolases"/>
    <property type="match status" value="1"/>
</dbReference>
<reference evidence="2 3" key="1">
    <citation type="submission" date="2018-06" db="EMBL/GenBank/DDBJ databases">
        <authorList>
            <consortium name="Pathogen Informatics"/>
            <person name="Doyle S."/>
        </authorList>
    </citation>
    <scope>NUCLEOTIDE SEQUENCE [LARGE SCALE GENOMIC DNA]</scope>
    <source>
        <strain evidence="2 3">NCTC13229</strain>
    </source>
</reference>
<dbReference type="InterPro" id="IPR027417">
    <property type="entry name" value="P-loop_NTPase"/>
</dbReference>
<proteinExistence type="predicted"/>
<dbReference type="InterPro" id="IPR046461">
    <property type="entry name" value="TerL_ATPase"/>
</dbReference>